<dbReference type="PANTHER" id="PTHR23507">
    <property type="entry name" value="ZGC:174356"/>
    <property type="match status" value="1"/>
</dbReference>
<feature type="transmembrane region" description="Helical" evidence="5">
    <location>
        <begin position="84"/>
        <end position="106"/>
    </location>
</feature>
<keyword evidence="4 5" id="KW-0472">Membrane</keyword>
<feature type="transmembrane region" description="Helical" evidence="5">
    <location>
        <begin position="45"/>
        <end position="64"/>
    </location>
</feature>
<evidence type="ECO:0000313" key="6">
    <source>
        <dbReference type="Proteomes" id="UP000887565"/>
    </source>
</evidence>
<dbReference type="GO" id="GO:0022857">
    <property type="term" value="F:transmembrane transporter activity"/>
    <property type="evidence" value="ECO:0007669"/>
    <property type="project" value="TreeGrafter"/>
</dbReference>
<dbReference type="AlphaFoldDB" id="A0A915L8P6"/>
<dbReference type="GO" id="GO:0016020">
    <property type="term" value="C:membrane"/>
    <property type="evidence" value="ECO:0007669"/>
    <property type="project" value="UniProtKB-SubCell"/>
</dbReference>
<sequence>MHTRNGQRQRSNSYVTSSNLPTYALHLLKSTFRTFFRRRQNYKRCFLIICLLVFFMNTFTDYNSSSVLTLFVYHRPLNWSPDQFGTWKAVDSIIVSVGNVLGVLILKKYLHVSDPILTVLGNILEIDSNPG</sequence>
<comment type="subcellular location">
    <subcellularLocation>
        <location evidence="1">Membrane</location>
        <topology evidence="1">Multi-pass membrane protein</topology>
    </subcellularLocation>
</comment>
<evidence type="ECO:0000313" key="7">
    <source>
        <dbReference type="WBParaSite" id="nRc.2.0.1.t47490-RA"/>
    </source>
</evidence>
<protein>
    <submittedName>
        <fullName evidence="7">Uncharacterized protein</fullName>
    </submittedName>
</protein>
<dbReference type="PANTHER" id="PTHR23507:SF1">
    <property type="entry name" value="FI18259P1-RELATED"/>
    <property type="match status" value="1"/>
</dbReference>
<dbReference type="WBParaSite" id="nRc.2.0.1.t47490-RA">
    <property type="protein sequence ID" value="nRc.2.0.1.t47490-RA"/>
    <property type="gene ID" value="nRc.2.0.1.g47490"/>
</dbReference>
<keyword evidence="6" id="KW-1185">Reference proteome</keyword>
<proteinExistence type="predicted"/>
<evidence type="ECO:0000256" key="5">
    <source>
        <dbReference type="SAM" id="Phobius"/>
    </source>
</evidence>
<keyword evidence="3 5" id="KW-1133">Transmembrane helix</keyword>
<evidence type="ECO:0000256" key="3">
    <source>
        <dbReference type="ARBA" id="ARBA00022989"/>
    </source>
</evidence>
<keyword evidence="2 5" id="KW-0812">Transmembrane</keyword>
<organism evidence="6 7">
    <name type="scientific">Romanomermis culicivorax</name>
    <name type="common">Nematode worm</name>
    <dbReference type="NCBI Taxonomy" id="13658"/>
    <lineage>
        <taxon>Eukaryota</taxon>
        <taxon>Metazoa</taxon>
        <taxon>Ecdysozoa</taxon>
        <taxon>Nematoda</taxon>
        <taxon>Enoplea</taxon>
        <taxon>Dorylaimia</taxon>
        <taxon>Mermithida</taxon>
        <taxon>Mermithoidea</taxon>
        <taxon>Mermithidae</taxon>
        <taxon>Romanomermis</taxon>
    </lineage>
</organism>
<dbReference type="InterPro" id="IPR036259">
    <property type="entry name" value="MFS_trans_sf"/>
</dbReference>
<accession>A0A915L8P6</accession>
<evidence type="ECO:0000256" key="4">
    <source>
        <dbReference type="ARBA" id="ARBA00023136"/>
    </source>
</evidence>
<evidence type="ECO:0000256" key="1">
    <source>
        <dbReference type="ARBA" id="ARBA00004141"/>
    </source>
</evidence>
<dbReference type="Proteomes" id="UP000887565">
    <property type="component" value="Unplaced"/>
</dbReference>
<reference evidence="7" key="1">
    <citation type="submission" date="2022-11" db="UniProtKB">
        <authorList>
            <consortium name="WormBaseParasite"/>
        </authorList>
    </citation>
    <scope>IDENTIFICATION</scope>
</reference>
<evidence type="ECO:0000256" key="2">
    <source>
        <dbReference type="ARBA" id="ARBA00022692"/>
    </source>
</evidence>
<name>A0A915L8P6_ROMCU</name>
<dbReference type="SUPFAM" id="SSF103473">
    <property type="entry name" value="MFS general substrate transporter"/>
    <property type="match status" value="1"/>
</dbReference>